<sequence>MKKLLEKAKRSRTAQRLRQLLDRAIDRVRDRMPAPGLGSWPQLQPIPVRVKRRKG</sequence>
<dbReference type="RefSeq" id="WP_165637888.1">
    <property type="nucleotide sequence ID" value="NZ_FMAI01000037.1"/>
</dbReference>
<gene>
    <name evidence="1" type="ORF">GA0061098_103750</name>
</gene>
<proteinExistence type="predicted"/>
<protein>
    <submittedName>
        <fullName evidence="1">Uncharacterized protein</fullName>
    </submittedName>
</protein>
<evidence type="ECO:0000313" key="1">
    <source>
        <dbReference type="EMBL" id="SCB55255.1"/>
    </source>
</evidence>
<dbReference type="EMBL" id="FMAI01000037">
    <property type="protein sequence ID" value="SCB55255.1"/>
    <property type="molecule type" value="Genomic_DNA"/>
</dbReference>
<dbReference type="Proteomes" id="UP000199184">
    <property type="component" value="Unassembled WGS sequence"/>
</dbReference>
<dbReference type="AlphaFoldDB" id="A0A1C3XST0"/>
<evidence type="ECO:0000313" key="2">
    <source>
        <dbReference type="Proteomes" id="UP000199184"/>
    </source>
</evidence>
<organism evidence="1 2">
    <name type="scientific">Bradyrhizobium shewense</name>
    <dbReference type="NCBI Taxonomy" id="1761772"/>
    <lineage>
        <taxon>Bacteria</taxon>
        <taxon>Pseudomonadati</taxon>
        <taxon>Pseudomonadota</taxon>
        <taxon>Alphaproteobacteria</taxon>
        <taxon>Hyphomicrobiales</taxon>
        <taxon>Nitrobacteraceae</taxon>
        <taxon>Bradyrhizobium</taxon>
    </lineage>
</organism>
<accession>A0A1C3XST0</accession>
<keyword evidence="2" id="KW-1185">Reference proteome</keyword>
<reference evidence="2" key="1">
    <citation type="submission" date="2016-08" db="EMBL/GenBank/DDBJ databases">
        <authorList>
            <person name="Varghese N."/>
            <person name="Submissions Spin"/>
        </authorList>
    </citation>
    <scope>NUCLEOTIDE SEQUENCE [LARGE SCALE GENOMIC DNA]</scope>
    <source>
        <strain evidence="2">ERR11</strain>
    </source>
</reference>
<name>A0A1C3XST0_9BRAD</name>